<comment type="caution">
    <text evidence="2">The sequence shown here is derived from an EMBL/GenBank/DDBJ whole genome shotgun (WGS) entry which is preliminary data.</text>
</comment>
<evidence type="ECO:0000256" key="1">
    <source>
        <dbReference type="SAM" id="MobiDB-lite"/>
    </source>
</evidence>
<proteinExistence type="predicted"/>
<gene>
    <name evidence="2" type="ORF">AVEN_85853_1</name>
</gene>
<dbReference type="Proteomes" id="UP000499080">
    <property type="component" value="Unassembled WGS sequence"/>
</dbReference>
<dbReference type="PANTHER" id="PTHR46114">
    <property type="entry name" value="APPLE DOMAIN-CONTAINING PROTEIN"/>
    <property type="match status" value="1"/>
</dbReference>
<sequence>MAKRPPTGVVQNTHNGLPKKGVRQEEDQWGESHPISMWRTDFIRQVFISKRKKNVFFGHPTIHYPNIPSALRSVLHCEDLPIQKPPSDIVINSDDEEEEYTEPSYPGQSKSRFHEHSNEEYINSSDSTVRIITSTDLSDLVRDLNLSKAKAVILASRLRQCNLLEERARVSSFRNLHIKCLRYFQENDNILFCSDVTGLMKKFGLPLDVNEQRLFIDSSKLSLKMVLLHNGNELPNIPTAYAPHMKEIYEHLQQLLHRIKYTQYEWSICDDLKVVALLMGFQQGVTKFFCFLCEWNSRATDVHYIQKDWPHRMCLTPGKMNVMNTPLVSQRKSSYLLYT</sequence>
<name>A0A4Y2GZV2_ARAVE</name>
<keyword evidence="3" id="KW-1185">Reference proteome</keyword>
<evidence type="ECO:0000313" key="2">
    <source>
        <dbReference type="EMBL" id="GBM58256.1"/>
    </source>
</evidence>
<organism evidence="2 3">
    <name type="scientific">Araneus ventricosus</name>
    <name type="common">Orbweaver spider</name>
    <name type="synonym">Epeira ventricosa</name>
    <dbReference type="NCBI Taxonomy" id="182803"/>
    <lineage>
        <taxon>Eukaryota</taxon>
        <taxon>Metazoa</taxon>
        <taxon>Ecdysozoa</taxon>
        <taxon>Arthropoda</taxon>
        <taxon>Chelicerata</taxon>
        <taxon>Arachnida</taxon>
        <taxon>Araneae</taxon>
        <taxon>Araneomorphae</taxon>
        <taxon>Entelegynae</taxon>
        <taxon>Araneoidea</taxon>
        <taxon>Araneidae</taxon>
        <taxon>Araneus</taxon>
    </lineage>
</organism>
<dbReference type="OrthoDB" id="8063408at2759"/>
<reference evidence="2 3" key="1">
    <citation type="journal article" date="2019" name="Sci. Rep.">
        <title>Orb-weaving spider Araneus ventricosus genome elucidates the spidroin gene catalogue.</title>
        <authorList>
            <person name="Kono N."/>
            <person name="Nakamura H."/>
            <person name="Ohtoshi R."/>
            <person name="Moran D.A.P."/>
            <person name="Shinohara A."/>
            <person name="Yoshida Y."/>
            <person name="Fujiwara M."/>
            <person name="Mori M."/>
            <person name="Tomita M."/>
            <person name="Arakawa K."/>
        </authorList>
    </citation>
    <scope>NUCLEOTIDE SEQUENCE [LARGE SCALE GENOMIC DNA]</scope>
</reference>
<dbReference type="EMBL" id="BGPR01001627">
    <property type="protein sequence ID" value="GBM58256.1"/>
    <property type="molecule type" value="Genomic_DNA"/>
</dbReference>
<dbReference type="AlphaFoldDB" id="A0A4Y2GZV2"/>
<evidence type="ECO:0000313" key="3">
    <source>
        <dbReference type="Proteomes" id="UP000499080"/>
    </source>
</evidence>
<protein>
    <submittedName>
        <fullName evidence="2">Uncharacterized protein</fullName>
    </submittedName>
</protein>
<feature type="region of interest" description="Disordered" evidence="1">
    <location>
        <begin position="1"/>
        <end position="26"/>
    </location>
</feature>
<accession>A0A4Y2GZV2</accession>
<dbReference type="PANTHER" id="PTHR46114:SF1">
    <property type="entry name" value="ZAD DOMAIN-CONTAINING PROTEIN"/>
    <property type="match status" value="1"/>
</dbReference>